<dbReference type="Proteomes" id="UP000585474">
    <property type="component" value="Unassembled WGS sequence"/>
</dbReference>
<proteinExistence type="predicted"/>
<dbReference type="EMBL" id="BJWL01000009">
    <property type="protein sequence ID" value="GFY94214.1"/>
    <property type="molecule type" value="Genomic_DNA"/>
</dbReference>
<gene>
    <name evidence="1" type="ORF">Acr_09g0006600</name>
</gene>
<evidence type="ECO:0000313" key="1">
    <source>
        <dbReference type="EMBL" id="GFY94214.1"/>
    </source>
</evidence>
<organism evidence="1 2">
    <name type="scientific">Actinidia rufa</name>
    <dbReference type="NCBI Taxonomy" id="165716"/>
    <lineage>
        <taxon>Eukaryota</taxon>
        <taxon>Viridiplantae</taxon>
        <taxon>Streptophyta</taxon>
        <taxon>Embryophyta</taxon>
        <taxon>Tracheophyta</taxon>
        <taxon>Spermatophyta</taxon>
        <taxon>Magnoliopsida</taxon>
        <taxon>eudicotyledons</taxon>
        <taxon>Gunneridae</taxon>
        <taxon>Pentapetalae</taxon>
        <taxon>asterids</taxon>
        <taxon>Ericales</taxon>
        <taxon>Actinidiaceae</taxon>
        <taxon>Actinidia</taxon>
    </lineage>
</organism>
<comment type="caution">
    <text evidence="1">The sequence shown here is derived from an EMBL/GenBank/DDBJ whole genome shotgun (WGS) entry which is preliminary data.</text>
</comment>
<keyword evidence="2" id="KW-1185">Reference proteome</keyword>
<evidence type="ECO:0000313" key="2">
    <source>
        <dbReference type="Proteomes" id="UP000585474"/>
    </source>
</evidence>
<protein>
    <submittedName>
        <fullName evidence="1">Uncharacterized protein</fullName>
    </submittedName>
</protein>
<reference evidence="1 2" key="1">
    <citation type="submission" date="2019-07" db="EMBL/GenBank/DDBJ databases">
        <title>De Novo Assembly of kiwifruit Actinidia rufa.</title>
        <authorList>
            <person name="Sugita-Konishi S."/>
            <person name="Sato K."/>
            <person name="Mori E."/>
            <person name="Abe Y."/>
            <person name="Kisaki G."/>
            <person name="Hamano K."/>
            <person name="Suezawa K."/>
            <person name="Otani M."/>
            <person name="Fukuda T."/>
            <person name="Manabe T."/>
            <person name="Gomi K."/>
            <person name="Tabuchi M."/>
            <person name="Akimitsu K."/>
            <person name="Kataoka I."/>
        </authorList>
    </citation>
    <scope>NUCLEOTIDE SEQUENCE [LARGE SCALE GENOMIC DNA]</scope>
    <source>
        <strain evidence="2">cv. Fuchu</strain>
    </source>
</reference>
<accession>A0A7J0F694</accession>
<name>A0A7J0F694_9ERIC</name>
<sequence>MISVEESESLMGMLNSGEQRPMDETIMVDFKSKFPSSLRFRFCYSLCILLQATLPLSFSKISRLGFVSGFVYLSEFGPEIGLKSIAWSLVIVYNLYMLAGQKDT</sequence>
<dbReference type="AlphaFoldDB" id="A0A7J0F694"/>